<feature type="region of interest" description="Disordered" evidence="1">
    <location>
        <begin position="90"/>
        <end position="111"/>
    </location>
</feature>
<keyword evidence="2" id="KW-0472">Membrane</keyword>
<feature type="compositionally biased region" description="Polar residues" evidence="1">
    <location>
        <begin position="99"/>
        <end position="109"/>
    </location>
</feature>
<accession>A0A5C3P147</accession>
<name>A0A5C3P147_9APHY</name>
<gene>
    <name evidence="3" type="ORF">K466DRAFT_603768</name>
</gene>
<evidence type="ECO:0000256" key="2">
    <source>
        <dbReference type="SAM" id="Phobius"/>
    </source>
</evidence>
<sequence length="187" mass="20065">MDGRGGQTSSHISAAIPAVLVVLVPAIMALAGWYIVRRLRLTGRSLLSLLAGSPHRPELSDIELIEPTLQRTHWDAISPVAVDFVSPGGREHWQRERQQSPGGSSSSVAMHSDSGDRLARYVRGHTSFESERRQADLSDPEDGGLRVAVLVAMPSPPRGPQHAGSASIDSGISPELCLGTVHTSIRR</sequence>
<dbReference type="Proteomes" id="UP000308197">
    <property type="component" value="Unassembled WGS sequence"/>
</dbReference>
<proteinExistence type="predicted"/>
<keyword evidence="4" id="KW-1185">Reference proteome</keyword>
<evidence type="ECO:0000256" key="1">
    <source>
        <dbReference type="SAM" id="MobiDB-lite"/>
    </source>
</evidence>
<organism evidence="3 4">
    <name type="scientific">Polyporus arcularius HHB13444</name>
    <dbReference type="NCBI Taxonomy" id="1314778"/>
    <lineage>
        <taxon>Eukaryota</taxon>
        <taxon>Fungi</taxon>
        <taxon>Dikarya</taxon>
        <taxon>Basidiomycota</taxon>
        <taxon>Agaricomycotina</taxon>
        <taxon>Agaricomycetes</taxon>
        <taxon>Polyporales</taxon>
        <taxon>Polyporaceae</taxon>
        <taxon>Polyporus</taxon>
    </lineage>
</organism>
<reference evidence="3 4" key="1">
    <citation type="journal article" date="2019" name="Nat. Ecol. Evol.">
        <title>Megaphylogeny resolves global patterns of mushroom evolution.</title>
        <authorList>
            <person name="Varga T."/>
            <person name="Krizsan K."/>
            <person name="Foldi C."/>
            <person name="Dima B."/>
            <person name="Sanchez-Garcia M."/>
            <person name="Sanchez-Ramirez S."/>
            <person name="Szollosi G.J."/>
            <person name="Szarkandi J.G."/>
            <person name="Papp V."/>
            <person name="Albert L."/>
            <person name="Andreopoulos W."/>
            <person name="Angelini C."/>
            <person name="Antonin V."/>
            <person name="Barry K.W."/>
            <person name="Bougher N.L."/>
            <person name="Buchanan P."/>
            <person name="Buyck B."/>
            <person name="Bense V."/>
            <person name="Catcheside P."/>
            <person name="Chovatia M."/>
            <person name="Cooper J."/>
            <person name="Damon W."/>
            <person name="Desjardin D."/>
            <person name="Finy P."/>
            <person name="Geml J."/>
            <person name="Haridas S."/>
            <person name="Hughes K."/>
            <person name="Justo A."/>
            <person name="Karasinski D."/>
            <person name="Kautmanova I."/>
            <person name="Kiss B."/>
            <person name="Kocsube S."/>
            <person name="Kotiranta H."/>
            <person name="LaButti K.M."/>
            <person name="Lechner B.E."/>
            <person name="Liimatainen K."/>
            <person name="Lipzen A."/>
            <person name="Lukacs Z."/>
            <person name="Mihaltcheva S."/>
            <person name="Morgado L.N."/>
            <person name="Niskanen T."/>
            <person name="Noordeloos M.E."/>
            <person name="Ohm R.A."/>
            <person name="Ortiz-Santana B."/>
            <person name="Ovrebo C."/>
            <person name="Racz N."/>
            <person name="Riley R."/>
            <person name="Savchenko A."/>
            <person name="Shiryaev A."/>
            <person name="Soop K."/>
            <person name="Spirin V."/>
            <person name="Szebenyi C."/>
            <person name="Tomsovsky M."/>
            <person name="Tulloss R.E."/>
            <person name="Uehling J."/>
            <person name="Grigoriev I.V."/>
            <person name="Vagvolgyi C."/>
            <person name="Papp T."/>
            <person name="Martin F.M."/>
            <person name="Miettinen O."/>
            <person name="Hibbett D.S."/>
            <person name="Nagy L.G."/>
        </authorList>
    </citation>
    <scope>NUCLEOTIDE SEQUENCE [LARGE SCALE GENOMIC DNA]</scope>
    <source>
        <strain evidence="3 4">HHB13444</strain>
    </source>
</reference>
<dbReference type="InParanoid" id="A0A5C3P147"/>
<feature type="transmembrane region" description="Helical" evidence="2">
    <location>
        <begin position="12"/>
        <end position="36"/>
    </location>
</feature>
<dbReference type="AlphaFoldDB" id="A0A5C3P147"/>
<dbReference type="EMBL" id="ML211496">
    <property type="protein sequence ID" value="TFK82328.1"/>
    <property type="molecule type" value="Genomic_DNA"/>
</dbReference>
<keyword evidence="2" id="KW-0812">Transmembrane</keyword>
<evidence type="ECO:0000313" key="3">
    <source>
        <dbReference type="EMBL" id="TFK82328.1"/>
    </source>
</evidence>
<protein>
    <submittedName>
        <fullName evidence="3">Uncharacterized protein</fullName>
    </submittedName>
</protein>
<evidence type="ECO:0000313" key="4">
    <source>
        <dbReference type="Proteomes" id="UP000308197"/>
    </source>
</evidence>
<keyword evidence="2" id="KW-1133">Transmembrane helix</keyword>